<organism evidence="10 11">
    <name type="scientific">Periweissella fabalis</name>
    <dbReference type="NCBI Taxonomy" id="1070421"/>
    <lineage>
        <taxon>Bacteria</taxon>
        <taxon>Bacillati</taxon>
        <taxon>Bacillota</taxon>
        <taxon>Bacilli</taxon>
        <taxon>Lactobacillales</taxon>
        <taxon>Lactobacillaceae</taxon>
        <taxon>Periweissella</taxon>
    </lineage>
</organism>
<dbReference type="Proteomes" id="UP000549765">
    <property type="component" value="Unassembled WGS sequence"/>
</dbReference>
<dbReference type="GO" id="GO:0006935">
    <property type="term" value="P:chemotaxis"/>
    <property type="evidence" value="ECO:0007669"/>
    <property type="project" value="InterPro"/>
</dbReference>
<keyword evidence="10" id="KW-0282">Flagellum</keyword>
<dbReference type="EMBL" id="JAAXPN010000003">
    <property type="protein sequence ID" value="NKZ24024.1"/>
    <property type="molecule type" value="Genomic_DNA"/>
</dbReference>
<evidence type="ECO:0000256" key="8">
    <source>
        <dbReference type="SAM" id="Phobius"/>
    </source>
</evidence>
<comment type="caution">
    <text evidence="10">The sequence shown here is derived from an EMBL/GenBank/DDBJ whole genome shotgun (WGS) entry which is preliminary data.</text>
</comment>
<dbReference type="PROSITE" id="PS01307">
    <property type="entry name" value="MOTA"/>
    <property type="match status" value="1"/>
</dbReference>
<feature type="transmembrane region" description="Helical" evidence="8">
    <location>
        <begin position="148"/>
        <end position="170"/>
    </location>
</feature>
<evidence type="ECO:0000313" key="11">
    <source>
        <dbReference type="Proteomes" id="UP000549765"/>
    </source>
</evidence>
<dbReference type="GO" id="GO:0005886">
    <property type="term" value="C:plasma membrane"/>
    <property type="evidence" value="ECO:0007669"/>
    <property type="project" value="UniProtKB-SubCell"/>
</dbReference>
<dbReference type="GO" id="GO:0071978">
    <property type="term" value="P:bacterial-type flagellum-dependent swarming motility"/>
    <property type="evidence" value="ECO:0007669"/>
    <property type="project" value="InterPro"/>
</dbReference>
<keyword evidence="10" id="KW-0966">Cell projection</keyword>
<dbReference type="AlphaFoldDB" id="A0A7X6N2D8"/>
<evidence type="ECO:0000256" key="5">
    <source>
        <dbReference type="ARBA" id="ARBA00022692"/>
    </source>
</evidence>
<accession>A0A7X6N2D8</accession>
<feature type="domain" description="MotA/TolQ/ExbB proton channel" evidence="9">
    <location>
        <begin position="104"/>
        <end position="219"/>
    </location>
</feature>
<dbReference type="Pfam" id="PF01618">
    <property type="entry name" value="MotA_ExbB"/>
    <property type="match status" value="1"/>
</dbReference>
<gene>
    <name evidence="10" type="ORF">HF964_04265</name>
</gene>
<reference evidence="10 11" key="1">
    <citation type="submission" date="2020-04" db="EMBL/GenBank/DDBJ databases">
        <title>MicrobeNet Type strains.</title>
        <authorList>
            <person name="Nicholson A.C."/>
        </authorList>
    </citation>
    <scope>NUCLEOTIDE SEQUENCE [LARGE SCALE GENOMIC DNA]</scope>
    <source>
        <strain evidence="10 11">CCUG 61472</strain>
    </source>
</reference>
<protein>
    <submittedName>
        <fullName evidence="10">Flagellar motor protein MotA</fullName>
    </submittedName>
</protein>
<keyword evidence="3" id="KW-0813">Transport</keyword>
<keyword evidence="4" id="KW-1003">Cell membrane</keyword>
<dbReference type="PANTHER" id="PTHR30433:SF3">
    <property type="entry name" value="MOTILITY PROTEIN A"/>
    <property type="match status" value="1"/>
</dbReference>
<keyword evidence="10" id="KW-0969">Cilium</keyword>
<proteinExistence type="inferred from homology"/>
<evidence type="ECO:0000256" key="4">
    <source>
        <dbReference type="ARBA" id="ARBA00022475"/>
    </source>
</evidence>
<evidence type="ECO:0000256" key="7">
    <source>
        <dbReference type="ARBA" id="ARBA00023136"/>
    </source>
</evidence>
<evidence type="ECO:0000256" key="3">
    <source>
        <dbReference type="ARBA" id="ARBA00022448"/>
    </source>
</evidence>
<evidence type="ECO:0000256" key="1">
    <source>
        <dbReference type="ARBA" id="ARBA00004651"/>
    </source>
</evidence>
<dbReference type="InterPro" id="IPR000540">
    <property type="entry name" value="Flag_MotA_CS"/>
</dbReference>
<feature type="transmembrane region" description="Helical" evidence="8">
    <location>
        <begin position="5"/>
        <end position="22"/>
    </location>
</feature>
<keyword evidence="11" id="KW-1185">Reference proteome</keyword>
<sequence length="252" mass="27083">MQISLILGIILGFASVIVGMILKGANIATLLNPAAATIIFVGIIATLLNTFSSNDVKRIPGIVRILFKKREQNIPDTIAEIVELSNTARRNGLLALESVLTEDNNPFLVRGLQMVIDGVAADQVKEILENEIDAIEERHTRGADIFKTAGTTSPTLGVLGAVIGLIGALGHLNDINALGHSISAAFVATLYGIFFGYVLFIPFSTRLKQASKAELQALEVILEGILSIQAGLPAKTIEKKLYSMIDDEYIEE</sequence>
<dbReference type="RefSeq" id="WP_168721825.1">
    <property type="nucleotide sequence ID" value="NZ_JAAXPN010000003.1"/>
</dbReference>
<comment type="similarity">
    <text evidence="2">Belongs to the MotA family.</text>
</comment>
<keyword evidence="5 8" id="KW-0812">Transmembrane</keyword>
<name>A0A7X6N2D8_9LACO</name>
<feature type="transmembrane region" description="Helical" evidence="8">
    <location>
        <begin position="182"/>
        <end position="203"/>
    </location>
</feature>
<evidence type="ECO:0000256" key="2">
    <source>
        <dbReference type="ARBA" id="ARBA00008038"/>
    </source>
</evidence>
<dbReference type="PANTHER" id="PTHR30433">
    <property type="entry name" value="CHEMOTAXIS PROTEIN MOTA"/>
    <property type="match status" value="1"/>
</dbReference>
<keyword evidence="7 8" id="KW-0472">Membrane</keyword>
<feature type="transmembrane region" description="Helical" evidence="8">
    <location>
        <begin position="34"/>
        <end position="51"/>
    </location>
</feature>
<dbReference type="InterPro" id="IPR047055">
    <property type="entry name" value="MotA-like"/>
</dbReference>
<evidence type="ECO:0000313" key="10">
    <source>
        <dbReference type="EMBL" id="NKZ24024.1"/>
    </source>
</evidence>
<dbReference type="InterPro" id="IPR002898">
    <property type="entry name" value="MotA_ExbB_proton_chnl"/>
</dbReference>
<evidence type="ECO:0000256" key="6">
    <source>
        <dbReference type="ARBA" id="ARBA00022989"/>
    </source>
</evidence>
<comment type="subcellular location">
    <subcellularLocation>
        <location evidence="1">Cell membrane</location>
        <topology evidence="1">Multi-pass membrane protein</topology>
    </subcellularLocation>
</comment>
<evidence type="ECO:0000259" key="9">
    <source>
        <dbReference type="Pfam" id="PF01618"/>
    </source>
</evidence>
<keyword evidence="6 8" id="KW-1133">Transmembrane helix</keyword>